<dbReference type="EMBL" id="JBFOCI010000005">
    <property type="protein sequence ID" value="MEW9807557.1"/>
    <property type="molecule type" value="Genomic_DNA"/>
</dbReference>
<dbReference type="CDD" id="cd08432">
    <property type="entry name" value="PBP2_GcdR_TrpI_HvrB_AmpR_like"/>
    <property type="match status" value="1"/>
</dbReference>
<dbReference type="RefSeq" id="WP_367724737.1">
    <property type="nucleotide sequence ID" value="NZ_JBFOCH010000027.1"/>
</dbReference>
<dbReference type="Pfam" id="PF03466">
    <property type="entry name" value="LysR_substrate"/>
    <property type="match status" value="1"/>
</dbReference>
<comment type="similarity">
    <text evidence="1">Belongs to the LysR transcriptional regulatory family.</text>
</comment>
<evidence type="ECO:0000256" key="2">
    <source>
        <dbReference type="ARBA" id="ARBA00023015"/>
    </source>
</evidence>
<dbReference type="InterPro" id="IPR036390">
    <property type="entry name" value="WH_DNA-bd_sf"/>
</dbReference>
<name>A0ABV3R2I5_9HYPH</name>
<dbReference type="Pfam" id="PF00126">
    <property type="entry name" value="HTH_1"/>
    <property type="match status" value="1"/>
</dbReference>
<evidence type="ECO:0000256" key="1">
    <source>
        <dbReference type="ARBA" id="ARBA00009437"/>
    </source>
</evidence>
<protein>
    <submittedName>
        <fullName evidence="6">LysR substrate-binding domain-containing protein</fullName>
    </submittedName>
</protein>
<dbReference type="PANTHER" id="PTHR30537">
    <property type="entry name" value="HTH-TYPE TRANSCRIPTIONAL REGULATOR"/>
    <property type="match status" value="1"/>
</dbReference>
<dbReference type="Gene3D" id="1.10.10.10">
    <property type="entry name" value="Winged helix-like DNA-binding domain superfamily/Winged helix DNA-binding domain"/>
    <property type="match status" value="1"/>
</dbReference>
<reference evidence="6 7" key="1">
    <citation type="submission" date="2024-06" db="EMBL/GenBank/DDBJ databases">
        <authorList>
            <person name="Tuo L."/>
        </authorList>
    </citation>
    <scope>NUCLEOTIDE SEQUENCE [LARGE SCALE GENOMIC DNA]</scope>
    <source>
        <strain evidence="6 7">ZMM04-5</strain>
    </source>
</reference>
<keyword evidence="2" id="KW-0805">Transcription regulation</keyword>
<organism evidence="6 7">
    <name type="scientific">Mesorhizobium marinum</name>
    <dbReference type="NCBI Taxonomy" id="3228790"/>
    <lineage>
        <taxon>Bacteria</taxon>
        <taxon>Pseudomonadati</taxon>
        <taxon>Pseudomonadota</taxon>
        <taxon>Alphaproteobacteria</taxon>
        <taxon>Hyphomicrobiales</taxon>
        <taxon>Phyllobacteriaceae</taxon>
        <taxon>Mesorhizobium</taxon>
    </lineage>
</organism>
<dbReference type="SUPFAM" id="SSF53850">
    <property type="entry name" value="Periplasmic binding protein-like II"/>
    <property type="match status" value="1"/>
</dbReference>
<dbReference type="InterPro" id="IPR000847">
    <property type="entry name" value="LysR_HTH_N"/>
</dbReference>
<dbReference type="InterPro" id="IPR005119">
    <property type="entry name" value="LysR_subst-bd"/>
</dbReference>
<evidence type="ECO:0000259" key="5">
    <source>
        <dbReference type="PROSITE" id="PS50931"/>
    </source>
</evidence>
<dbReference type="Gene3D" id="3.40.190.10">
    <property type="entry name" value="Periplasmic binding protein-like II"/>
    <property type="match status" value="2"/>
</dbReference>
<dbReference type="InterPro" id="IPR058163">
    <property type="entry name" value="LysR-type_TF_proteobact-type"/>
</dbReference>
<evidence type="ECO:0000313" key="6">
    <source>
        <dbReference type="EMBL" id="MEW9807557.1"/>
    </source>
</evidence>
<sequence length="304" mass="33043">MDGLGKVHLNGLRAIETVARLGTLQKAADELGVSPSAVSQLVNRAEKQIGRTVFERTRTGLAPTEFGNRFCARLTAAFRELSGAMALAADDAGNRLVVSVAPAFAARWLVPRLSRFYRKHPEIMLRIDAATKLADLDRSDVDLAIRMGDGSWPGVDAELLFAQRIFPVCAPDIAARLKRVEDLGNEWVIREEAGMVDWKRWFEQAGVKDVTLQMGASFTDPNLCLEATIGGQGVMLASQLLAADALADGRLVAPFGVSAESGLGYYMATSSAKRPGRKVTAFKRWLREEAEKTPQFGNAVQRPG</sequence>
<evidence type="ECO:0000256" key="4">
    <source>
        <dbReference type="ARBA" id="ARBA00023163"/>
    </source>
</evidence>
<dbReference type="PROSITE" id="PS50931">
    <property type="entry name" value="HTH_LYSR"/>
    <property type="match status" value="1"/>
</dbReference>
<feature type="domain" description="HTH lysR-type" evidence="5">
    <location>
        <begin position="7"/>
        <end position="64"/>
    </location>
</feature>
<dbReference type="InterPro" id="IPR036388">
    <property type="entry name" value="WH-like_DNA-bd_sf"/>
</dbReference>
<gene>
    <name evidence="6" type="ORF">ABUE31_16325</name>
</gene>
<evidence type="ECO:0000313" key="7">
    <source>
        <dbReference type="Proteomes" id="UP001556196"/>
    </source>
</evidence>
<dbReference type="PANTHER" id="PTHR30537:SF74">
    <property type="entry name" value="HTH-TYPE TRANSCRIPTIONAL REGULATOR TRPI"/>
    <property type="match status" value="1"/>
</dbReference>
<dbReference type="SUPFAM" id="SSF46785">
    <property type="entry name" value="Winged helix' DNA-binding domain"/>
    <property type="match status" value="1"/>
</dbReference>
<keyword evidence="7" id="KW-1185">Reference proteome</keyword>
<comment type="caution">
    <text evidence="6">The sequence shown here is derived from an EMBL/GenBank/DDBJ whole genome shotgun (WGS) entry which is preliminary data.</text>
</comment>
<keyword evidence="4" id="KW-0804">Transcription</keyword>
<evidence type="ECO:0000256" key="3">
    <source>
        <dbReference type="ARBA" id="ARBA00023125"/>
    </source>
</evidence>
<keyword evidence="3" id="KW-0238">DNA-binding</keyword>
<proteinExistence type="inferred from homology"/>
<dbReference type="Proteomes" id="UP001556196">
    <property type="component" value="Unassembled WGS sequence"/>
</dbReference>
<accession>A0ABV3R2I5</accession>